<evidence type="ECO:0000313" key="4">
    <source>
        <dbReference type="EMBL" id="TCU89320.1"/>
    </source>
</evidence>
<dbReference type="EMBL" id="UGHR01000001">
    <property type="protein sequence ID" value="STQ90690.1"/>
    <property type="molecule type" value="Genomic_DNA"/>
</dbReference>
<organism evidence="3 5">
    <name type="scientific">Iodobacter fluviatilis</name>
    <dbReference type="NCBI Taxonomy" id="537"/>
    <lineage>
        <taxon>Bacteria</taxon>
        <taxon>Pseudomonadati</taxon>
        <taxon>Pseudomonadota</taxon>
        <taxon>Betaproteobacteria</taxon>
        <taxon>Neisseriales</taxon>
        <taxon>Chitinibacteraceae</taxon>
        <taxon>Iodobacter</taxon>
    </lineage>
</organism>
<dbReference type="EMBL" id="SMBT01000002">
    <property type="protein sequence ID" value="TCU89320.1"/>
    <property type="molecule type" value="Genomic_DNA"/>
</dbReference>
<dbReference type="Proteomes" id="UP000255108">
    <property type="component" value="Unassembled WGS sequence"/>
</dbReference>
<feature type="domain" description="YheO-like" evidence="1">
    <location>
        <begin position="48"/>
        <end position="153"/>
    </location>
</feature>
<dbReference type="InterPro" id="IPR013559">
    <property type="entry name" value="YheO"/>
</dbReference>
<feature type="domain" description="Transcriptional regulator DauR-like HTH" evidence="2">
    <location>
        <begin position="180"/>
        <end position="241"/>
    </location>
</feature>
<accession>A0A377Q7G5</accession>
<dbReference type="Proteomes" id="UP000295794">
    <property type="component" value="Unassembled WGS sequence"/>
</dbReference>
<evidence type="ECO:0000313" key="3">
    <source>
        <dbReference type="EMBL" id="STQ90690.1"/>
    </source>
</evidence>
<dbReference type="Pfam" id="PF13309">
    <property type="entry name" value="HTH_22"/>
    <property type="match status" value="1"/>
</dbReference>
<dbReference type="PANTHER" id="PTHR35568">
    <property type="entry name" value="TRANSCRIPTIONAL REGULATOR DAUR"/>
    <property type="match status" value="1"/>
</dbReference>
<reference evidence="4 6" key="2">
    <citation type="submission" date="2019-03" db="EMBL/GenBank/DDBJ databases">
        <title>Genomic Encyclopedia of Type Strains, Phase IV (KMG-IV): sequencing the most valuable type-strain genomes for metagenomic binning, comparative biology and taxonomic classification.</title>
        <authorList>
            <person name="Goeker M."/>
        </authorList>
    </citation>
    <scope>NUCLEOTIDE SEQUENCE [LARGE SCALE GENOMIC DNA]</scope>
    <source>
        <strain evidence="4 6">DSM 3764</strain>
    </source>
</reference>
<sequence>MQIQYVHQQIILFAYFLVYYRQISTRQVDLHMDKITSNHLADRSQQLLERHRHIADGISILLAPHVEVIIHDLTTQTIAHLANNFSQREIGDASALDDMTFGPDEQIIGPYDKLNWDGRRLRSISILLRDDNDNAIGMLCMNMDISVFENAQTALNLLMPHAAIKPQPEKLFRDDWQERINTFLHQWLREHHLELAYLTSQHKRELVHQLYAEGAFEGKSTANYVAKILNMGRATVFKYLKEAKGN</sequence>
<keyword evidence="6" id="KW-1185">Reference proteome</keyword>
<dbReference type="AlphaFoldDB" id="A0A377Q7G5"/>
<evidence type="ECO:0000259" key="1">
    <source>
        <dbReference type="Pfam" id="PF08348"/>
    </source>
</evidence>
<dbReference type="Pfam" id="PF08348">
    <property type="entry name" value="PAS_6"/>
    <property type="match status" value="1"/>
</dbReference>
<dbReference type="PANTHER" id="PTHR35568:SF1">
    <property type="entry name" value="TRANSCRIPTIONAL REGULATOR DAUR"/>
    <property type="match status" value="1"/>
</dbReference>
<evidence type="ECO:0000259" key="2">
    <source>
        <dbReference type="Pfam" id="PF13309"/>
    </source>
</evidence>
<protein>
    <submittedName>
        <fullName evidence="4">Transcriptional regulator YheO</fullName>
    </submittedName>
    <submittedName>
        <fullName evidence="3">Uncharacterized protein conserved in bacteria</fullName>
    </submittedName>
</protein>
<evidence type="ECO:0000313" key="5">
    <source>
        <dbReference type="Proteomes" id="UP000255108"/>
    </source>
</evidence>
<dbReference type="InterPro" id="IPR039446">
    <property type="entry name" value="DauR-like"/>
</dbReference>
<proteinExistence type="predicted"/>
<dbReference type="InterPro" id="IPR039445">
    <property type="entry name" value="DauR-like_HTH"/>
</dbReference>
<evidence type="ECO:0000313" key="6">
    <source>
        <dbReference type="Proteomes" id="UP000295794"/>
    </source>
</evidence>
<reference evidence="3 5" key="1">
    <citation type="submission" date="2018-06" db="EMBL/GenBank/DDBJ databases">
        <authorList>
            <consortium name="Pathogen Informatics"/>
            <person name="Doyle S."/>
        </authorList>
    </citation>
    <scope>NUCLEOTIDE SEQUENCE [LARGE SCALE GENOMIC DNA]</scope>
    <source>
        <strain evidence="3 5">NCTC11159</strain>
    </source>
</reference>
<gene>
    <name evidence="4" type="ORF">EV682_102232</name>
    <name evidence="3" type="ORF">NCTC11159_01757</name>
</gene>
<name>A0A377Q7G5_9NEIS</name>